<sequence length="117" mass="13083">MTFTVVVLFPNEPDAKYNFNYYVSKHMPLIQEGRGKYGVGSWSATQFTDGLDGSVSLYAFGSIVEWGDQSQVKITFAGPKVAKIMGDVSDFSTRTTFSFWASRVLKETPLNLLFFSI</sequence>
<keyword evidence="2" id="KW-1185">Reference proteome</keyword>
<dbReference type="InterPro" id="IPR011008">
    <property type="entry name" value="Dimeric_a/b-barrel"/>
</dbReference>
<evidence type="ECO:0000313" key="1">
    <source>
        <dbReference type="EMBL" id="KAF5542427.1"/>
    </source>
</evidence>
<dbReference type="PANTHER" id="PTHR40260">
    <property type="entry name" value="BLR8190 PROTEIN"/>
    <property type="match status" value="1"/>
</dbReference>
<gene>
    <name evidence="1" type="ORF">FNAPI_10004</name>
</gene>
<dbReference type="SUPFAM" id="SSF54909">
    <property type="entry name" value="Dimeric alpha+beta barrel"/>
    <property type="match status" value="1"/>
</dbReference>
<dbReference type="PANTHER" id="PTHR40260:SF2">
    <property type="entry name" value="BLR8190 PROTEIN"/>
    <property type="match status" value="1"/>
</dbReference>
<proteinExistence type="predicted"/>
<evidence type="ECO:0000313" key="2">
    <source>
        <dbReference type="Proteomes" id="UP000574317"/>
    </source>
</evidence>
<comment type="caution">
    <text evidence="1">The sequence shown here is derived from an EMBL/GenBank/DDBJ whole genome shotgun (WGS) entry which is preliminary data.</text>
</comment>
<organism evidence="1 2">
    <name type="scientific">Fusarium napiforme</name>
    <dbReference type="NCBI Taxonomy" id="42672"/>
    <lineage>
        <taxon>Eukaryota</taxon>
        <taxon>Fungi</taxon>
        <taxon>Dikarya</taxon>
        <taxon>Ascomycota</taxon>
        <taxon>Pezizomycotina</taxon>
        <taxon>Sordariomycetes</taxon>
        <taxon>Hypocreomycetidae</taxon>
        <taxon>Hypocreales</taxon>
        <taxon>Nectriaceae</taxon>
        <taxon>Fusarium</taxon>
        <taxon>Fusarium fujikuroi species complex</taxon>
    </lineage>
</organism>
<protein>
    <submittedName>
        <fullName evidence="1">Ethyl tert-butyl ether degradation</fullName>
    </submittedName>
</protein>
<dbReference type="AlphaFoldDB" id="A0A8H5IUJ6"/>
<accession>A0A8H5IUJ6</accession>
<reference evidence="1 2" key="1">
    <citation type="submission" date="2020-05" db="EMBL/GenBank/DDBJ databases">
        <title>Identification and distribution of gene clusters putatively required for synthesis of sphingolipid metabolism inhibitors in phylogenetically diverse species of the filamentous fungus Fusarium.</title>
        <authorList>
            <person name="Kim H.-S."/>
            <person name="Busman M."/>
            <person name="Brown D.W."/>
            <person name="Divon H."/>
            <person name="Uhlig S."/>
            <person name="Proctor R.H."/>
        </authorList>
    </citation>
    <scope>NUCLEOTIDE SEQUENCE [LARGE SCALE GENOMIC DNA]</scope>
    <source>
        <strain evidence="1 2">NRRL 25196</strain>
    </source>
</reference>
<dbReference type="Gene3D" id="3.30.70.100">
    <property type="match status" value="1"/>
</dbReference>
<dbReference type="EMBL" id="JAAOAO010000422">
    <property type="protein sequence ID" value="KAF5542427.1"/>
    <property type="molecule type" value="Genomic_DNA"/>
</dbReference>
<dbReference type="Proteomes" id="UP000574317">
    <property type="component" value="Unassembled WGS sequence"/>
</dbReference>
<name>A0A8H5IUJ6_9HYPO</name>